<feature type="transmembrane region" description="Helical" evidence="1">
    <location>
        <begin position="325"/>
        <end position="346"/>
    </location>
</feature>
<reference evidence="2 3" key="2">
    <citation type="submission" date="2018-07" db="EMBL/GenBank/DDBJ databases">
        <title>Pontibacter sp. 2b14 genomic sequence and assembly.</title>
        <authorList>
            <person name="Du Z.-J."/>
        </authorList>
    </citation>
    <scope>NUCLEOTIDE SEQUENCE [LARGE SCALE GENOMIC DNA]</scope>
    <source>
        <strain evidence="2 3">2b14</strain>
    </source>
</reference>
<evidence type="ECO:0000313" key="2">
    <source>
        <dbReference type="EMBL" id="RAU82551.1"/>
    </source>
</evidence>
<proteinExistence type="predicted"/>
<evidence type="ECO:0000256" key="1">
    <source>
        <dbReference type="SAM" id="Phobius"/>
    </source>
</evidence>
<feature type="transmembrane region" description="Helical" evidence="1">
    <location>
        <begin position="394"/>
        <end position="412"/>
    </location>
</feature>
<feature type="transmembrane region" description="Helical" evidence="1">
    <location>
        <begin position="250"/>
        <end position="269"/>
    </location>
</feature>
<sequence length="454" mass="52556">MELILYACRVRLVSQFRQKKTQRFLMLAFGIVLAYFYSWLFSFVMLESHKTDAGPTPVLMLEYANLFILALIILKGFFPAYVPKIEIIQRIFPVRPVVKFRTELVVELVSPFYFILLNFLFFLWLMSPEYTFIYFLQSILVLLTAHVTLRSLQVFVERKVHWTSRHFSTAAVMAAVFVALQAQQPMFRPDTEDWLLLIAHLVALGFFIASNYFLELAAAEPRKRTVTYSQDSRRSLGWRLFKNHKLAKQMLVFGLVFKGFFLAIDAFSVTQKGSHIFDYAVTLWLFVGPIVIYSYVFNNIWGFYRNLWLTVERTSGSIKAFVKASLLPLWMPLLLDVILTLLYTAFFNHEHAAFIVSLYVSAVLILTPFGIIASIISPKAVKGGVFSFDAKASYLYNFIAIALFGMLFLPLLHPVLYLMYPLLLAGTYFAFFAVMKEYPVYKYKLFETLFKSNT</sequence>
<feature type="transmembrane region" description="Helical" evidence="1">
    <location>
        <begin position="352"/>
        <end position="373"/>
    </location>
</feature>
<feature type="transmembrane region" description="Helical" evidence="1">
    <location>
        <begin position="104"/>
        <end position="126"/>
    </location>
</feature>
<accession>A0A364RE07</accession>
<organism evidence="2 3">
    <name type="scientific">Pontibacter arcticus</name>
    <dbReference type="NCBI Taxonomy" id="2080288"/>
    <lineage>
        <taxon>Bacteria</taxon>
        <taxon>Pseudomonadati</taxon>
        <taxon>Bacteroidota</taxon>
        <taxon>Cytophagia</taxon>
        <taxon>Cytophagales</taxon>
        <taxon>Hymenobacteraceae</taxon>
        <taxon>Pontibacter</taxon>
    </lineage>
</organism>
<gene>
    <name evidence="2" type="ORF">DP923_12325</name>
</gene>
<keyword evidence="1" id="KW-0812">Transmembrane</keyword>
<feature type="transmembrane region" description="Helical" evidence="1">
    <location>
        <begin position="132"/>
        <end position="152"/>
    </location>
</feature>
<reference evidence="2 3" key="1">
    <citation type="submission" date="2018-06" db="EMBL/GenBank/DDBJ databases">
        <authorList>
            <person name="Liu Z.-W."/>
        </authorList>
    </citation>
    <scope>NUCLEOTIDE SEQUENCE [LARGE SCALE GENOMIC DNA]</scope>
    <source>
        <strain evidence="2 3">2b14</strain>
    </source>
</reference>
<keyword evidence="1" id="KW-0472">Membrane</keyword>
<dbReference type="EMBL" id="QMDV01000003">
    <property type="protein sequence ID" value="RAU82551.1"/>
    <property type="molecule type" value="Genomic_DNA"/>
</dbReference>
<dbReference type="AlphaFoldDB" id="A0A364RE07"/>
<keyword evidence="3" id="KW-1185">Reference proteome</keyword>
<feature type="transmembrane region" description="Helical" evidence="1">
    <location>
        <begin position="194"/>
        <end position="214"/>
    </location>
</feature>
<evidence type="ECO:0000313" key="3">
    <source>
        <dbReference type="Proteomes" id="UP000251692"/>
    </source>
</evidence>
<dbReference type="Proteomes" id="UP000251692">
    <property type="component" value="Unassembled WGS sequence"/>
</dbReference>
<comment type="caution">
    <text evidence="2">The sequence shown here is derived from an EMBL/GenBank/DDBJ whole genome shotgun (WGS) entry which is preliminary data.</text>
</comment>
<protein>
    <submittedName>
        <fullName evidence="2">Uncharacterized protein</fullName>
    </submittedName>
</protein>
<feature type="transmembrane region" description="Helical" evidence="1">
    <location>
        <begin position="24"/>
        <end position="46"/>
    </location>
</feature>
<feature type="transmembrane region" description="Helical" evidence="1">
    <location>
        <begin position="66"/>
        <end position="83"/>
    </location>
</feature>
<dbReference type="RefSeq" id="WP_112306144.1">
    <property type="nucleotide sequence ID" value="NZ_QMDV01000003.1"/>
</dbReference>
<name>A0A364RE07_9BACT</name>
<feature type="transmembrane region" description="Helical" evidence="1">
    <location>
        <begin position="418"/>
        <end position="435"/>
    </location>
</feature>
<feature type="transmembrane region" description="Helical" evidence="1">
    <location>
        <begin position="281"/>
        <end position="304"/>
    </location>
</feature>
<dbReference type="OrthoDB" id="942886at2"/>
<feature type="transmembrane region" description="Helical" evidence="1">
    <location>
        <begin position="164"/>
        <end position="182"/>
    </location>
</feature>
<keyword evidence="1" id="KW-1133">Transmembrane helix</keyword>